<reference evidence="4" key="1">
    <citation type="submission" date="2023-10" db="EMBL/GenBank/DDBJ databases">
        <title>Screening of Alkalihalophilus pseudofirmusBZ-TG-HK211 and Its Alleviation of Salt Stress on Rapeseed Growth.</title>
        <authorList>
            <person name="Zhao B."/>
            <person name="Guo T."/>
        </authorList>
    </citation>
    <scope>NUCLEOTIDE SEQUENCE</scope>
    <source>
        <strain evidence="4">BZ-TG-HK211</strain>
    </source>
</reference>
<evidence type="ECO:0000256" key="1">
    <source>
        <dbReference type="SAM" id="MobiDB-lite"/>
    </source>
</evidence>
<evidence type="ECO:0000313" key="5">
    <source>
        <dbReference type="Proteomes" id="UP001285636"/>
    </source>
</evidence>
<proteinExistence type="predicted"/>
<dbReference type="Pfam" id="PF07423">
    <property type="entry name" value="DUF1510"/>
    <property type="match status" value="1"/>
</dbReference>
<keyword evidence="2" id="KW-1133">Transmembrane helix</keyword>
<dbReference type="InterPro" id="IPR009988">
    <property type="entry name" value="DUF1510"/>
</dbReference>
<dbReference type="AlphaFoldDB" id="A0AAJ2KRN5"/>
<sequence length="205" mass="22831">METVQGTRFEHRKKKRMNTILNIAIGLVVVLIIVFAAQIFLGSSNTEEAALEIDDESEENVEVETEPEATVDPEEVADSPEEAPDEEALEEDEDEEGTEEDDLEPVEDGDWEPVGTNQSGEFSHDFTKGGQNWNEMERALRYAAGLGDDMIVWRIENGGPTSVVGTVSGPTEQTTPYQIQLDWVDGQGWMPVSKEQLSQNPYRRG</sequence>
<name>A0AAJ2KRN5_ALKPS</name>
<organism evidence="4 5">
    <name type="scientific">Alkalihalophilus pseudofirmus</name>
    <name type="common">Bacillus pseudofirmus</name>
    <dbReference type="NCBI Taxonomy" id="79885"/>
    <lineage>
        <taxon>Bacteria</taxon>
        <taxon>Bacillati</taxon>
        <taxon>Bacillota</taxon>
        <taxon>Bacilli</taxon>
        <taxon>Bacillales</taxon>
        <taxon>Bacillaceae</taxon>
        <taxon>Alkalihalophilus</taxon>
    </lineage>
</organism>
<dbReference type="EMBL" id="JAWJAY010000001">
    <property type="protein sequence ID" value="MDV2883587.1"/>
    <property type="molecule type" value="Genomic_DNA"/>
</dbReference>
<feature type="compositionally biased region" description="Acidic residues" evidence="1">
    <location>
        <begin position="50"/>
        <end position="111"/>
    </location>
</feature>
<comment type="caution">
    <text evidence="4">The sequence shown here is derived from an EMBL/GenBank/DDBJ whole genome shotgun (WGS) entry which is preliminary data.</text>
</comment>
<gene>
    <name evidence="4" type="ORF">RYX45_00240</name>
</gene>
<evidence type="ECO:0000256" key="2">
    <source>
        <dbReference type="SAM" id="Phobius"/>
    </source>
</evidence>
<protein>
    <submittedName>
        <fullName evidence="4">DUF1510 family protein</fullName>
    </submittedName>
</protein>
<evidence type="ECO:0000313" key="4">
    <source>
        <dbReference type="EMBL" id="MDV2883587.1"/>
    </source>
</evidence>
<accession>A0AAJ2KRN5</accession>
<dbReference type="RefSeq" id="WP_323465524.1">
    <property type="nucleotide sequence ID" value="NZ_CP144224.1"/>
</dbReference>
<feature type="region of interest" description="Disordered" evidence="1">
    <location>
        <begin position="50"/>
        <end position="130"/>
    </location>
</feature>
<keyword evidence="2" id="KW-0472">Membrane</keyword>
<feature type="transmembrane region" description="Helical" evidence="2">
    <location>
        <begin position="20"/>
        <end position="41"/>
    </location>
</feature>
<feature type="domain" description="DUF1510" evidence="3">
    <location>
        <begin position="107"/>
        <end position="197"/>
    </location>
</feature>
<dbReference type="Proteomes" id="UP001285636">
    <property type="component" value="Unassembled WGS sequence"/>
</dbReference>
<evidence type="ECO:0000259" key="3">
    <source>
        <dbReference type="Pfam" id="PF07423"/>
    </source>
</evidence>
<keyword evidence="2" id="KW-0812">Transmembrane</keyword>